<protein>
    <submittedName>
        <fullName evidence="2">Uncharacterized protein</fullName>
    </submittedName>
</protein>
<keyword evidence="3" id="KW-1185">Reference proteome</keyword>
<name>D7G1E9_ECTSI</name>
<gene>
    <name evidence="2" type="ORF">Esi_0045_0006</name>
</gene>
<dbReference type="AlphaFoldDB" id="D7G1E9"/>
<evidence type="ECO:0000313" key="2">
    <source>
        <dbReference type="EMBL" id="CBJ26757.1"/>
    </source>
</evidence>
<dbReference type="EMBL" id="FN648652">
    <property type="protein sequence ID" value="CBJ26757.1"/>
    <property type="molecule type" value="Genomic_DNA"/>
</dbReference>
<organism evidence="2 3">
    <name type="scientific">Ectocarpus siliculosus</name>
    <name type="common">Brown alga</name>
    <name type="synonym">Conferva siliculosa</name>
    <dbReference type="NCBI Taxonomy" id="2880"/>
    <lineage>
        <taxon>Eukaryota</taxon>
        <taxon>Sar</taxon>
        <taxon>Stramenopiles</taxon>
        <taxon>Ochrophyta</taxon>
        <taxon>PX clade</taxon>
        <taxon>Phaeophyceae</taxon>
        <taxon>Ectocarpales</taxon>
        <taxon>Ectocarpaceae</taxon>
        <taxon>Ectocarpus</taxon>
    </lineage>
</organism>
<proteinExistence type="predicted"/>
<feature type="region of interest" description="Disordered" evidence="1">
    <location>
        <begin position="14"/>
        <end position="53"/>
    </location>
</feature>
<feature type="region of interest" description="Disordered" evidence="1">
    <location>
        <begin position="307"/>
        <end position="349"/>
    </location>
</feature>
<dbReference type="InParanoid" id="D7G1E9"/>
<evidence type="ECO:0000256" key="1">
    <source>
        <dbReference type="SAM" id="MobiDB-lite"/>
    </source>
</evidence>
<evidence type="ECO:0000313" key="3">
    <source>
        <dbReference type="Proteomes" id="UP000002630"/>
    </source>
</evidence>
<dbReference type="Proteomes" id="UP000002630">
    <property type="component" value="Linkage Group LG18"/>
</dbReference>
<accession>D7G1E9</accession>
<dbReference type="OrthoDB" id="10447300at2759"/>
<dbReference type="EMBL" id="FN649743">
    <property type="protein sequence ID" value="CBJ26757.1"/>
    <property type="molecule type" value="Genomic_DNA"/>
</dbReference>
<feature type="compositionally biased region" description="Polar residues" evidence="1">
    <location>
        <begin position="330"/>
        <end position="339"/>
    </location>
</feature>
<sequence length="449" mass="48419">MNIAYSFKFALEENAVESTPPTSSGKRRREPSFGGNSSSEGVGDPKARAPTGVPTRVKNSLAFYRGAVSVPTFTEGERQHIESHLTFQRAYDSVDILSNGKPVDGGVDLALAPVVAGAIATMTDLVGVRPDCAHLTTRERGQLHTSHSDKMKFDLRGTVHLGADVLLDGQVDPAGSTGDFILSGGDLPQPLIMPMRSRDAYIATPKVLHDPFFHGISPPDQASLSVVCTWSPGRGAFNPWRSQSHPLAESFPSLCGVKAVDGEEAFKVTTTDRVPPKTIKSRIRQSGDFTDGVSLFRAPPEEQASAYHRLGKMRSPNGGRTGGAKKKPSGIQQKPNSNPRGPGGAGRIEFDYGPYAISLGKHLRAQKNKKTGDIIISENPSEFFEWSVPSVNNGEGTLGTHPFNGHGDNTRASYPCTKDGARIKKAPKLERGNLYLMQKAREWHQNAQG</sequence>
<reference evidence="2 3" key="1">
    <citation type="journal article" date="2010" name="Nature">
        <title>The Ectocarpus genome and the independent evolution of multicellularity in brown algae.</title>
        <authorList>
            <person name="Cock J.M."/>
            <person name="Sterck L."/>
            <person name="Rouze P."/>
            <person name="Scornet D."/>
            <person name="Allen A.E."/>
            <person name="Amoutzias G."/>
            <person name="Anthouard V."/>
            <person name="Artiguenave F."/>
            <person name="Aury J.M."/>
            <person name="Badger J.H."/>
            <person name="Beszteri B."/>
            <person name="Billiau K."/>
            <person name="Bonnet E."/>
            <person name="Bothwell J.H."/>
            <person name="Bowler C."/>
            <person name="Boyen C."/>
            <person name="Brownlee C."/>
            <person name="Carrano C.J."/>
            <person name="Charrier B."/>
            <person name="Cho G.Y."/>
            <person name="Coelho S.M."/>
            <person name="Collen J."/>
            <person name="Corre E."/>
            <person name="Da Silva C."/>
            <person name="Delage L."/>
            <person name="Delaroque N."/>
            <person name="Dittami S.M."/>
            <person name="Doulbeau S."/>
            <person name="Elias M."/>
            <person name="Farnham G."/>
            <person name="Gachon C.M."/>
            <person name="Gschloessl B."/>
            <person name="Heesch S."/>
            <person name="Jabbari K."/>
            <person name="Jubin C."/>
            <person name="Kawai H."/>
            <person name="Kimura K."/>
            <person name="Kloareg B."/>
            <person name="Kupper F.C."/>
            <person name="Lang D."/>
            <person name="Le Bail A."/>
            <person name="Leblanc C."/>
            <person name="Lerouge P."/>
            <person name="Lohr M."/>
            <person name="Lopez P.J."/>
            <person name="Martens C."/>
            <person name="Maumus F."/>
            <person name="Michel G."/>
            <person name="Miranda-Saavedra D."/>
            <person name="Morales J."/>
            <person name="Moreau H."/>
            <person name="Motomura T."/>
            <person name="Nagasato C."/>
            <person name="Napoli C.A."/>
            <person name="Nelson D.R."/>
            <person name="Nyvall-Collen P."/>
            <person name="Peters A.F."/>
            <person name="Pommier C."/>
            <person name="Potin P."/>
            <person name="Poulain J."/>
            <person name="Quesneville H."/>
            <person name="Read B."/>
            <person name="Rensing S.A."/>
            <person name="Ritter A."/>
            <person name="Rousvoal S."/>
            <person name="Samanta M."/>
            <person name="Samson G."/>
            <person name="Schroeder D.C."/>
            <person name="Segurens B."/>
            <person name="Strittmatter M."/>
            <person name="Tonon T."/>
            <person name="Tregear J.W."/>
            <person name="Valentin K."/>
            <person name="von Dassow P."/>
            <person name="Yamagishi T."/>
            <person name="Van de Peer Y."/>
            <person name="Wincker P."/>
        </authorList>
    </citation>
    <scope>NUCLEOTIDE SEQUENCE [LARGE SCALE GENOMIC DNA]</scope>
    <source>
        <strain evidence="3">Ec32 / CCAP1310/4</strain>
    </source>
</reference>